<dbReference type="GO" id="GO:0005886">
    <property type="term" value="C:plasma membrane"/>
    <property type="evidence" value="ECO:0007669"/>
    <property type="project" value="UniProtKB-SubCell"/>
</dbReference>
<dbReference type="EMBL" id="PNRF01000034">
    <property type="protein sequence ID" value="PMR73603.1"/>
    <property type="molecule type" value="Genomic_DNA"/>
</dbReference>
<protein>
    <submittedName>
        <fullName evidence="9">Fe(3+)-siderophore ABC transporter permease</fullName>
    </submittedName>
</protein>
<accession>A0A2N7TZL9</accession>
<gene>
    <name evidence="9" type="ORF">C1H69_16945</name>
</gene>
<keyword evidence="4" id="KW-1003">Cell membrane</keyword>
<evidence type="ECO:0000313" key="9">
    <source>
        <dbReference type="EMBL" id="PMR73603.1"/>
    </source>
</evidence>
<dbReference type="Pfam" id="PF01032">
    <property type="entry name" value="FecCD"/>
    <property type="match status" value="1"/>
</dbReference>
<dbReference type="InterPro" id="IPR000522">
    <property type="entry name" value="ABC_transptr_permease_BtuC"/>
</dbReference>
<dbReference type="OrthoDB" id="9055647at2"/>
<reference evidence="9 10" key="1">
    <citation type="submission" date="2018-01" db="EMBL/GenBank/DDBJ databases">
        <title>Halomonas endophytica sp. nov., isolated from storage liquid in the stems of Populus euphratica.</title>
        <authorList>
            <person name="Chen C."/>
        </authorList>
    </citation>
    <scope>NUCLEOTIDE SEQUENCE [LARGE SCALE GENOMIC DNA]</scope>
    <source>
        <strain evidence="9 10">MC28</strain>
    </source>
</reference>
<feature type="transmembrane region" description="Helical" evidence="8">
    <location>
        <begin position="302"/>
        <end position="323"/>
    </location>
</feature>
<evidence type="ECO:0000256" key="2">
    <source>
        <dbReference type="ARBA" id="ARBA00007935"/>
    </source>
</evidence>
<keyword evidence="10" id="KW-1185">Reference proteome</keyword>
<evidence type="ECO:0000256" key="6">
    <source>
        <dbReference type="ARBA" id="ARBA00022989"/>
    </source>
</evidence>
<evidence type="ECO:0000256" key="3">
    <source>
        <dbReference type="ARBA" id="ARBA00022448"/>
    </source>
</evidence>
<feature type="transmembrane region" description="Helical" evidence="8">
    <location>
        <begin position="330"/>
        <end position="350"/>
    </location>
</feature>
<dbReference type="SUPFAM" id="SSF81345">
    <property type="entry name" value="ABC transporter involved in vitamin B12 uptake, BtuC"/>
    <property type="match status" value="1"/>
</dbReference>
<evidence type="ECO:0000256" key="5">
    <source>
        <dbReference type="ARBA" id="ARBA00022692"/>
    </source>
</evidence>
<feature type="transmembrane region" description="Helical" evidence="8">
    <location>
        <begin position="174"/>
        <end position="196"/>
    </location>
</feature>
<feature type="transmembrane region" description="Helical" evidence="8">
    <location>
        <begin position="89"/>
        <end position="107"/>
    </location>
</feature>
<dbReference type="RefSeq" id="WP_102654560.1">
    <property type="nucleotide sequence ID" value="NZ_PNRF01000034.1"/>
</dbReference>
<dbReference type="PANTHER" id="PTHR30472:SF24">
    <property type="entry name" value="FERRIC ENTEROBACTIN TRANSPORT SYSTEM PERMEASE PROTEIN FEPG"/>
    <property type="match status" value="1"/>
</dbReference>
<feature type="transmembrane region" description="Helical" evidence="8">
    <location>
        <begin position="119"/>
        <end position="138"/>
    </location>
</feature>
<keyword evidence="6 8" id="KW-1133">Transmembrane helix</keyword>
<keyword evidence="3" id="KW-0813">Transport</keyword>
<feature type="transmembrane region" description="Helical" evidence="8">
    <location>
        <begin position="34"/>
        <end position="54"/>
    </location>
</feature>
<evidence type="ECO:0000313" key="10">
    <source>
        <dbReference type="Proteomes" id="UP000235803"/>
    </source>
</evidence>
<evidence type="ECO:0000256" key="4">
    <source>
        <dbReference type="ARBA" id="ARBA00022475"/>
    </source>
</evidence>
<feature type="transmembrane region" description="Helical" evidence="8">
    <location>
        <begin position="216"/>
        <end position="242"/>
    </location>
</feature>
<dbReference type="InterPro" id="IPR037294">
    <property type="entry name" value="ABC_BtuC-like"/>
</dbReference>
<dbReference type="AlphaFoldDB" id="A0A2N7TZL9"/>
<organism evidence="9 10">
    <name type="scientific">Billgrantia endophytica</name>
    <dbReference type="NCBI Taxonomy" id="2033802"/>
    <lineage>
        <taxon>Bacteria</taxon>
        <taxon>Pseudomonadati</taxon>
        <taxon>Pseudomonadota</taxon>
        <taxon>Gammaproteobacteria</taxon>
        <taxon>Oceanospirillales</taxon>
        <taxon>Halomonadaceae</taxon>
        <taxon>Billgrantia</taxon>
    </lineage>
</organism>
<evidence type="ECO:0000256" key="7">
    <source>
        <dbReference type="ARBA" id="ARBA00023136"/>
    </source>
</evidence>
<comment type="caution">
    <text evidence="9">The sequence shown here is derived from an EMBL/GenBank/DDBJ whole genome shotgun (WGS) entry which is preliminary data.</text>
</comment>
<dbReference type="CDD" id="cd06550">
    <property type="entry name" value="TM_ABC_iron-siderophores_like"/>
    <property type="match status" value="1"/>
</dbReference>
<comment type="subcellular location">
    <subcellularLocation>
        <location evidence="1">Cell membrane</location>
        <topology evidence="1">Multi-pass membrane protein</topology>
    </subcellularLocation>
</comment>
<dbReference type="Gene3D" id="1.10.3470.10">
    <property type="entry name" value="ABC transporter involved in vitamin B12 uptake, BtuC"/>
    <property type="match status" value="1"/>
</dbReference>
<comment type="similarity">
    <text evidence="2">Belongs to the binding-protein-dependent transport system permease family. FecCD subfamily.</text>
</comment>
<proteinExistence type="inferred from homology"/>
<feature type="transmembrane region" description="Helical" evidence="8">
    <location>
        <begin position="144"/>
        <end position="162"/>
    </location>
</feature>
<keyword evidence="5 8" id="KW-0812">Transmembrane</keyword>
<feature type="transmembrane region" description="Helical" evidence="8">
    <location>
        <begin position="263"/>
        <end position="290"/>
    </location>
</feature>
<evidence type="ECO:0000256" key="8">
    <source>
        <dbReference type="SAM" id="Phobius"/>
    </source>
</evidence>
<dbReference type="GO" id="GO:0022857">
    <property type="term" value="F:transmembrane transporter activity"/>
    <property type="evidence" value="ECO:0007669"/>
    <property type="project" value="InterPro"/>
</dbReference>
<evidence type="ECO:0000256" key="1">
    <source>
        <dbReference type="ARBA" id="ARBA00004651"/>
    </source>
</evidence>
<name>A0A2N7TZL9_9GAMM</name>
<sequence length="356" mass="36761">MNAPDSSPVPVPLDIRRDVWRLGGLSWVVPRRVALVNVALGLVVFGLAAVAMTLGQLDISLADVRDALFALGQGGVRERIIFDIRLPRTLTALFVGAALGVSGAVFQSISRNALGSPDIIGFTTGAATGALAQILMFGQGALEVALAAVVGGVLTAVLVYALARRGGVVGSYRLVLTGIGVGAVLSALNGLMLVKGDLDNAVTANLWLAGSLHARTWVHAIPVVAGVLLLMPLVVLGSRALSMIEMGDDMASQLGIRVERVRLFMVFLAVLLAALATGAAGPIAFIALAAPQLVRRLSHASGVPVVGAALMGSCLLLATDVLIQSLPLQISIPIGRMTGIVGGIYLIWLLTRSRSI</sequence>
<dbReference type="GO" id="GO:0033214">
    <property type="term" value="P:siderophore-iron import into cell"/>
    <property type="evidence" value="ECO:0007669"/>
    <property type="project" value="TreeGrafter"/>
</dbReference>
<dbReference type="Proteomes" id="UP000235803">
    <property type="component" value="Unassembled WGS sequence"/>
</dbReference>
<dbReference type="PANTHER" id="PTHR30472">
    <property type="entry name" value="FERRIC ENTEROBACTIN TRANSPORT SYSTEM PERMEASE PROTEIN"/>
    <property type="match status" value="1"/>
</dbReference>
<keyword evidence="7 8" id="KW-0472">Membrane</keyword>